<dbReference type="EMBL" id="JACKXE010000001">
    <property type="protein sequence ID" value="MBB6628934.1"/>
    <property type="molecule type" value="Genomic_DNA"/>
</dbReference>
<dbReference type="NCBIfam" id="TIGR02669">
    <property type="entry name" value="SpoIID_LytB"/>
    <property type="match status" value="1"/>
</dbReference>
<comment type="caution">
    <text evidence="2">The sequence shown here is derived from an EMBL/GenBank/DDBJ whole genome shotgun (WGS) entry which is preliminary data.</text>
</comment>
<dbReference type="PANTHER" id="PTHR30032">
    <property type="entry name" value="N-ACETYLMURAMOYL-L-ALANINE AMIDASE-RELATED"/>
    <property type="match status" value="1"/>
</dbReference>
<protein>
    <submittedName>
        <fullName evidence="2">SpoIID/LytB domain-containing protein</fullName>
    </submittedName>
</protein>
<evidence type="ECO:0000313" key="3">
    <source>
        <dbReference type="Proteomes" id="UP000523955"/>
    </source>
</evidence>
<evidence type="ECO:0000259" key="1">
    <source>
        <dbReference type="Pfam" id="PF08486"/>
    </source>
</evidence>
<dbReference type="Pfam" id="PF08486">
    <property type="entry name" value="SpoIID"/>
    <property type="match status" value="1"/>
</dbReference>
<accession>A0A7X0VBM9</accession>
<dbReference type="RefSeq" id="WP_185253942.1">
    <property type="nucleotide sequence ID" value="NZ_JACKXE010000001.1"/>
</dbReference>
<dbReference type="InterPro" id="IPR051922">
    <property type="entry name" value="Bact_Sporulation_Assoc"/>
</dbReference>
<gene>
    <name evidence="2" type="ORF">H5V45_16520</name>
</gene>
<dbReference type="InterPro" id="IPR013486">
    <property type="entry name" value="SpoIID/LytB"/>
</dbReference>
<dbReference type="GO" id="GO:0030435">
    <property type="term" value="P:sporulation resulting in formation of a cellular spore"/>
    <property type="evidence" value="ECO:0007669"/>
    <property type="project" value="InterPro"/>
</dbReference>
<organism evidence="2 3">
    <name type="scientific">Nocardioides luti</name>
    <dbReference type="NCBI Taxonomy" id="2761101"/>
    <lineage>
        <taxon>Bacteria</taxon>
        <taxon>Bacillati</taxon>
        <taxon>Actinomycetota</taxon>
        <taxon>Actinomycetes</taxon>
        <taxon>Propionibacteriales</taxon>
        <taxon>Nocardioidaceae</taxon>
        <taxon>Nocardioides</taxon>
    </lineage>
</organism>
<dbReference type="AlphaFoldDB" id="A0A7X0VBM9"/>
<reference evidence="2 3" key="1">
    <citation type="submission" date="2020-08" db="EMBL/GenBank/DDBJ databases">
        <authorList>
            <person name="Seo M.-J."/>
        </authorList>
    </citation>
    <scope>NUCLEOTIDE SEQUENCE [LARGE SCALE GENOMIC DNA]</scope>
    <source>
        <strain evidence="2 3">KIGAM211</strain>
    </source>
</reference>
<evidence type="ECO:0000313" key="2">
    <source>
        <dbReference type="EMBL" id="MBB6628934.1"/>
    </source>
</evidence>
<name>A0A7X0VBM9_9ACTN</name>
<dbReference type="Proteomes" id="UP000523955">
    <property type="component" value="Unassembled WGS sequence"/>
</dbReference>
<dbReference type="InterPro" id="IPR013693">
    <property type="entry name" value="SpoIID/LytB_N"/>
</dbReference>
<sequence length="414" mass="43598">MFGSWLVAARLGGDHMPYAVRLSTALGSLVLAAAGALTTVGAATADDPYAVPDSAVITIEGDGSGHGKGMSQYGAYGAARSPYLLSSQQILDFYYPGTRTGSTGGKVAVLISADDDGSLVVADRGGLTARSLANGRTVKLREPKAKRWRITPAGTRSEIAYKTRRWHTLTVLRGDAEIAAGGRPVALRTPDGTVSYRGALRSTHHAGDRVTVNVLPMEKYVAGVVPSEVAALRWPQQALRAQAVASRTYAAYERAHGGNAAYDLCDTAACQAYGGASAEFPSSDDAVRATARRVLTYQGELAFAQFSASNGGWTAAGQFPYLPAQEDPYEGSSSDYYGWTETVTSAAIEKAYHLENLTSLQIETRDGNGPRGGRVTTVRLQTEAGFDGTVTGDSFRRNLGLRSTLLEITGVAAG</sequence>
<dbReference type="GO" id="GO:0030288">
    <property type="term" value="C:outer membrane-bounded periplasmic space"/>
    <property type="evidence" value="ECO:0007669"/>
    <property type="project" value="TreeGrafter"/>
</dbReference>
<proteinExistence type="predicted"/>
<keyword evidence="3" id="KW-1185">Reference proteome</keyword>
<dbReference type="PANTHER" id="PTHR30032:SF4">
    <property type="entry name" value="AMIDASE ENHANCER"/>
    <property type="match status" value="1"/>
</dbReference>
<feature type="domain" description="Sporulation stage II protein D amidase enhancer LytB N-terminal" evidence="1">
    <location>
        <begin position="210"/>
        <end position="297"/>
    </location>
</feature>